<dbReference type="GO" id="GO:0051301">
    <property type="term" value="P:cell division"/>
    <property type="evidence" value="ECO:0007669"/>
    <property type="project" value="UniProtKB-KW"/>
</dbReference>
<dbReference type="GO" id="GO:0070652">
    <property type="term" value="C:HAUS complex"/>
    <property type="evidence" value="ECO:0007669"/>
    <property type="project" value="InterPro"/>
</dbReference>
<keyword evidence="9" id="KW-0131">Cell cycle</keyword>
<keyword evidence="11" id="KW-1185">Reference proteome</keyword>
<keyword evidence="6" id="KW-0498">Mitosis</keyword>
<evidence type="ECO:0000256" key="1">
    <source>
        <dbReference type="ARBA" id="ARBA00004186"/>
    </source>
</evidence>
<dbReference type="Pfam" id="PF25762">
    <property type="entry name" value="HAUS1"/>
    <property type="match status" value="1"/>
</dbReference>
<feature type="coiled-coil region" evidence="10">
    <location>
        <begin position="150"/>
        <end position="212"/>
    </location>
</feature>
<evidence type="ECO:0000256" key="6">
    <source>
        <dbReference type="ARBA" id="ARBA00022776"/>
    </source>
</evidence>
<dbReference type="GeneID" id="109720214"/>
<dbReference type="GO" id="GO:0051225">
    <property type="term" value="P:spindle assembly"/>
    <property type="evidence" value="ECO:0007669"/>
    <property type="project" value="InterPro"/>
</dbReference>
<keyword evidence="3" id="KW-0963">Cytoplasm</keyword>
<evidence type="ECO:0000256" key="7">
    <source>
        <dbReference type="ARBA" id="ARBA00023054"/>
    </source>
</evidence>
<evidence type="ECO:0000313" key="11">
    <source>
        <dbReference type="Proteomes" id="UP000515123"/>
    </source>
</evidence>
<dbReference type="OrthoDB" id="5372507at2759"/>
<reference evidence="12" key="2">
    <citation type="submission" date="2025-08" db="UniProtKB">
        <authorList>
            <consortium name="RefSeq"/>
        </authorList>
    </citation>
    <scope>IDENTIFICATION</scope>
    <source>
        <tissue evidence="12">Leaf</tissue>
    </source>
</reference>
<reference evidence="11" key="1">
    <citation type="journal article" date="2015" name="Nat. Genet.">
        <title>The pineapple genome and the evolution of CAM photosynthesis.</title>
        <authorList>
            <person name="Ming R."/>
            <person name="VanBuren R."/>
            <person name="Wai C.M."/>
            <person name="Tang H."/>
            <person name="Schatz M.C."/>
            <person name="Bowers J.E."/>
            <person name="Lyons E."/>
            <person name="Wang M.L."/>
            <person name="Chen J."/>
            <person name="Biggers E."/>
            <person name="Zhang J."/>
            <person name="Huang L."/>
            <person name="Zhang L."/>
            <person name="Miao W."/>
            <person name="Zhang J."/>
            <person name="Ye Z."/>
            <person name="Miao C."/>
            <person name="Lin Z."/>
            <person name="Wang H."/>
            <person name="Zhou H."/>
            <person name="Yim W.C."/>
            <person name="Priest H.D."/>
            <person name="Zheng C."/>
            <person name="Woodhouse M."/>
            <person name="Edger P.P."/>
            <person name="Guyot R."/>
            <person name="Guo H.B."/>
            <person name="Guo H."/>
            <person name="Zheng G."/>
            <person name="Singh R."/>
            <person name="Sharma A."/>
            <person name="Min X."/>
            <person name="Zheng Y."/>
            <person name="Lee H."/>
            <person name="Gurtowski J."/>
            <person name="Sedlazeck F.J."/>
            <person name="Harkess A."/>
            <person name="McKain M.R."/>
            <person name="Liao Z."/>
            <person name="Fang J."/>
            <person name="Liu J."/>
            <person name="Zhang X."/>
            <person name="Zhang Q."/>
            <person name="Hu W."/>
            <person name="Qin Y."/>
            <person name="Wang K."/>
            <person name="Chen L.Y."/>
            <person name="Shirley N."/>
            <person name="Lin Y.R."/>
            <person name="Liu L.Y."/>
            <person name="Hernandez A.G."/>
            <person name="Wright C.L."/>
            <person name="Bulone V."/>
            <person name="Tuskan G.A."/>
            <person name="Heath K."/>
            <person name="Zee F."/>
            <person name="Moore P.H."/>
            <person name="Sunkar R."/>
            <person name="Leebens-Mack J.H."/>
            <person name="Mockler T."/>
            <person name="Bennetzen J.L."/>
            <person name="Freeling M."/>
            <person name="Sankoff D."/>
            <person name="Paterson A.H."/>
            <person name="Zhu X."/>
            <person name="Yang X."/>
            <person name="Smith J.A."/>
            <person name="Cushman J.C."/>
            <person name="Paull R.E."/>
            <person name="Yu Q."/>
        </authorList>
    </citation>
    <scope>NUCLEOTIDE SEQUENCE [LARGE SCALE GENOMIC DNA]</scope>
    <source>
        <strain evidence="11">cv. F153</strain>
    </source>
</reference>
<dbReference type="PANTHER" id="PTHR31570">
    <property type="entry name" value="HAUS AUGMIN-LIKE COMPLEX SUBUNIT 1"/>
    <property type="match status" value="1"/>
</dbReference>
<evidence type="ECO:0000256" key="8">
    <source>
        <dbReference type="ARBA" id="ARBA00023212"/>
    </source>
</evidence>
<evidence type="ECO:0000313" key="12">
    <source>
        <dbReference type="RefSeq" id="XP_020102737.1"/>
    </source>
</evidence>
<keyword evidence="4" id="KW-0132">Cell division</keyword>
<evidence type="ECO:0000256" key="2">
    <source>
        <dbReference type="ARBA" id="ARBA00005479"/>
    </source>
</evidence>
<dbReference type="RefSeq" id="XP_020102737.1">
    <property type="nucleotide sequence ID" value="XM_020247148.1"/>
</dbReference>
<gene>
    <name evidence="12" type="primary">LOC109720214</name>
</gene>
<keyword evidence="7 10" id="KW-0175">Coiled coil</keyword>
<protein>
    <submittedName>
        <fullName evidence="12">AUGMIN subunit 1</fullName>
    </submittedName>
</protein>
<evidence type="ECO:0000256" key="4">
    <source>
        <dbReference type="ARBA" id="ARBA00022618"/>
    </source>
</evidence>
<evidence type="ECO:0000256" key="5">
    <source>
        <dbReference type="ARBA" id="ARBA00022701"/>
    </source>
</evidence>
<dbReference type="Gramene" id="Aco006536.1.mrna1">
    <property type="protein sequence ID" value="Aco006536.1.mrna1"/>
    <property type="gene ID" value="Aco006536.1.path1"/>
</dbReference>
<organism evidence="11 12">
    <name type="scientific">Ananas comosus</name>
    <name type="common">Pineapple</name>
    <name type="synonym">Ananas ananas</name>
    <dbReference type="NCBI Taxonomy" id="4615"/>
    <lineage>
        <taxon>Eukaryota</taxon>
        <taxon>Viridiplantae</taxon>
        <taxon>Streptophyta</taxon>
        <taxon>Embryophyta</taxon>
        <taxon>Tracheophyta</taxon>
        <taxon>Spermatophyta</taxon>
        <taxon>Magnoliopsida</taxon>
        <taxon>Liliopsida</taxon>
        <taxon>Poales</taxon>
        <taxon>Bromeliaceae</taxon>
        <taxon>Bromelioideae</taxon>
        <taxon>Ananas</taxon>
    </lineage>
</organism>
<dbReference type="AlphaFoldDB" id="A0A6P5G4G2"/>
<name>A0A6P5G4G2_ANACO</name>
<keyword evidence="8" id="KW-0206">Cytoskeleton</keyword>
<dbReference type="GO" id="GO:0005819">
    <property type="term" value="C:spindle"/>
    <property type="evidence" value="ECO:0007669"/>
    <property type="project" value="UniProtKB-SubCell"/>
</dbReference>
<evidence type="ECO:0000256" key="9">
    <source>
        <dbReference type="ARBA" id="ARBA00023306"/>
    </source>
</evidence>
<dbReference type="Proteomes" id="UP000515123">
    <property type="component" value="Linkage group 14"/>
</dbReference>
<evidence type="ECO:0000256" key="3">
    <source>
        <dbReference type="ARBA" id="ARBA00022490"/>
    </source>
</evidence>
<keyword evidence="5" id="KW-0493">Microtubule</keyword>
<comment type="similarity">
    <text evidence="2">Belongs to the HAUS1 family.</text>
</comment>
<dbReference type="PANTHER" id="PTHR31570:SF1">
    <property type="entry name" value="HAUS AUGMIN-LIKE COMPLEX SUBUNIT 1"/>
    <property type="match status" value="1"/>
</dbReference>
<evidence type="ECO:0000256" key="10">
    <source>
        <dbReference type="SAM" id="Coils"/>
    </source>
</evidence>
<accession>A0A6P5G4G2</accession>
<proteinExistence type="inferred from homology"/>
<dbReference type="GO" id="GO:0005829">
    <property type="term" value="C:cytosol"/>
    <property type="evidence" value="ECO:0007669"/>
    <property type="project" value="TreeGrafter"/>
</dbReference>
<dbReference type="GO" id="GO:0005874">
    <property type="term" value="C:microtubule"/>
    <property type="evidence" value="ECO:0007669"/>
    <property type="project" value="UniProtKB-KW"/>
</dbReference>
<dbReference type="InterPro" id="IPR026243">
    <property type="entry name" value="HAUS1"/>
</dbReference>
<comment type="subcellular location">
    <subcellularLocation>
        <location evidence="1">Cytoplasm</location>
        <location evidence="1">Cytoskeleton</location>
        <location evidence="1">Spindle</location>
    </subcellularLocation>
</comment>
<sequence>MESIGDLASALDAAVAIPEGGGGGGGGGGAGSEAARVAEVRAWVAAQYEAAGRGAAPEMELTPRGVAHLHAVAALSQSRSRAAAIVAADLRLKAGEYRAQAARIREILDRVGLARDNLSPAAAASAQVVASVANLFNIRDTELSSFIVANGDLSLRKADAEEKRAKVQKESKVLLEYTRKAITKLTELKKTLAKFENEVAMHEALMHQWQTNLAILESKERQYMLQLSNYKAILNRVGYTPEINHGVLMEMAEHKKDLEKKTKPILDTLRSYQDLPPDKTLAALAIEEKMRQYAAAEKYLEEVLHSALISNPEL</sequence>